<evidence type="ECO:0000259" key="1">
    <source>
        <dbReference type="SMART" id="SM00953"/>
    </source>
</evidence>
<keyword evidence="3" id="KW-1185">Reference proteome</keyword>
<name>A0A370NH60_9BURK</name>
<reference evidence="3" key="1">
    <citation type="submission" date="2018-06" db="EMBL/GenBank/DDBJ databases">
        <authorList>
            <person name="Feng T."/>
            <person name="Jeon C.O."/>
        </authorList>
    </citation>
    <scope>NUCLEOTIDE SEQUENCE [LARGE SCALE GENOMIC DNA]</scope>
    <source>
        <strain evidence="3">S23</strain>
    </source>
</reference>
<organism evidence="2 3">
    <name type="scientific">Cupriavidus lacunae</name>
    <dbReference type="NCBI Taxonomy" id="2666307"/>
    <lineage>
        <taxon>Bacteria</taxon>
        <taxon>Pseudomonadati</taxon>
        <taxon>Pseudomonadota</taxon>
        <taxon>Betaproteobacteria</taxon>
        <taxon>Burkholderiales</taxon>
        <taxon>Burkholderiaceae</taxon>
        <taxon>Cupriavidus</taxon>
    </lineage>
</organism>
<sequence>MTFSAEDLGCPLPPADLADRRLAKRMLDLERVALWRVHRAHLDPIYYNRRAPGVTHYRFDAAGGEFGVLYAAPSFAACMAEAVIRERFQGQRLPLMLDEHELSSRCVCRLAVADRRPLVLADLTGALTALGMDARVFSVTDYLGPNLWSSALHAAFPRIDGLYFQSRLAGEPSVAIFDDRAQLVPAGMPTPLFDFPELGPYLTANQIGLAPTDDDWTSNA</sequence>
<accession>A0A370NH60</accession>
<dbReference type="RefSeq" id="WP_115216570.1">
    <property type="nucleotide sequence ID" value="NZ_QKWJ01000127.1"/>
</dbReference>
<protein>
    <submittedName>
        <fullName evidence="2">RES domain-containing protein</fullName>
    </submittedName>
</protein>
<feature type="domain" description="RES" evidence="1">
    <location>
        <begin position="48"/>
        <end position="188"/>
    </location>
</feature>
<dbReference type="AlphaFoldDB" id="A0A370NH60"/>
<evidence type="ECO:0000313" key="3">
    <source>
        <dbReference type="Proteomes" id="UP000255165"/>
    </source>
</evidence>
<gene>
    <name evidence="2" type="ORF">DN412_39885</name>
</gene>
<evidence type="ECO:0000313" key="2">
    <source>
        <dbReference type="EMBL" id="RDK04938.1"/>
    </source>
</evidence>
<dbReference type="InterPro" id="IPR014914">
    <property type="entry name" value="RES_dom"/>
</dbReference>
<comment type="caution">
    <text evidence="2">The sequence shown here is derived from an EMBL/GenBank/DDBJ whole genome shotgun (WGS) entry which is preliminary data.</text>
</comment>
<proteinExistence type="predicted"/>
<dbReference type="EMBL" id="QKWJ01000127">
    <property type="protein sequence ID" value="RDK04938.1"/>
    <property type="molecule type" value="Genomic_DNA"/>
</dbReference>
<dbReference type="Proteomes" id="UP000255165">
    <property type="component" value="Unassembled WGS sequence"/>
</dbReference>
<dbReference type="SMART" id="SM00953">
    <property type="entry name" value="RES"/>
    <property type="match status" value="1"/>
</dbReference>
<dbReference type="Pfam" id="PF08808">
    <property type="entry name" value="RES"/>
    <property type="match status" value="1"/>
</dbReference>